<accession>A0A0L6U9S5</accession>
<keyword evidence="2" id="KW-1185">Reference proteome</keyword>
<proteinExistence type="predicted"/>
<evidence type="ECO:0000313" key="1">
    <source>
        <dbReference type="EMBL" id="KNZ45303.1"/>
    </source>
</evidence>
<sequence>MTSSDPQTIPPVSTMQQADNLEESITTYFNRGFTIQQICHALTTSHHYTQSLQGLERKQNTIKLSRCTNGVESQKVDVETFVSCMIEILQTPKGCNVSCRKMKKLLNADQVWHHSPQVSIYVS</sequence>
<dbReference type="PANTHER" id="PTHR46177:SF1">
    <property type="entry name" value="INTEGRASE CATALYTIC DOMAIN-CONTAINING PROTEIN"/>
    <property type="match status" value="1"/>
</dbReference>
<dbReference type="AlphaFoldDB" id="A0A0L6U9S5"/>
<reference evidence="1 2" key="1">
    <citation type="submission" date="2015-08" db="EMBL/GenBank/DDBJ databases">
        <title>Next Generation Sequencing and Analysis of the Genome of Puccinia sorghi L Schw, the Causal Agent of Maize Common Rust.</title>
        <authorList>
            <person name="Rochi L."/>
            <person name="Burguener G."/>
            <person name="Darino M."/>
            <person name="Turjanski A."/>
            <person name="Kreff E."/>
            <person name="Dieguez M.J."/>
            <person name="Sacco F."/>
        </authorList>
    </citation>
    <scope>NUCLEOTIDE SEQUENCE [LARGE SCALE GENOMIC DNA]</scope>
    <source>
        <strain evidence="1 2">RO10H11247</strain>
    </source>
</reference>
<organism evidence="1 2">
    <name type="scientific">Puccinia sorghi</name>
    <dbReference type="NCBI Taxonomy" id="27349"/>
    <lineage>
        <taxon>Eukaryota</taxon>
        <taxon>Fungi</taxon>
        <taxon>Dikarya</taxon>
        <taxon>Basidiomycota</taxon>
        <taxon>Pucciniomycotina</taxon>
        <taxon>Pucciniomycetes</taxon>
        <taxon>Pucciniales</taxon>
        <taxon>Pucciniaceae</taxon>
        <taxon>Puccinia</taxon>
    </lineage>
</organism>
<comment type="caution">
    <text evidence="1">The sequence shown here is derived from an EMBL/GenBank/DDBJ whole genome shotgun (WGS) entry which is preliminary data.</text>
</comment>
<dbReference type="EMBL" id="LAVV01013804">
    <property type="protein sequence ID" value="KNZ45303.1"/>
    <property type="molecule type" value="Genomic_DNA"/>
</dbReference>
<dbReference type="PANTHER" id="PTHR46177">
    <property type="entry name" value="INTEGRASE CATALYTIC DOMAIN-CONTAINING PROTEIN"/>
    <property type="match status" value="1"/>
</dbReference>
<dbReference type="STRING" id="27349.A0A0L6U9S5"/>
<name>A0A0L6U9S5_9BASI</name>
<dbReference type="VEuPathDB" id="FungiDB:VP01_827g5"/>
<protein>
    <submittedName>
        <fullName evidence="1">Uncharacterized protein</fullName>
    </submittedName>
</protein>
<dbReference type="Proteomes" id="UP000037035">
    <property type="component" value="Unassembled WGS sequence"/>
</dbReference>
<evidence type="ECO:0000313" key="2">
    <source>
        <dbReference type="Proteomes" id="UP000037035"/>
    </source>
</evidence>
<gene>
    <name evidence="1" type="ORF">VP01_827g5</name>
</gene>